<comment type="caution">
    <text evidence="2">The sequence shown here is derived from an EMBL/GenBank/DDBJ whole genome shotgun (WGS) entry which is preliminary data.</text>
</comment>
<evidence type="ECO:0000256" key="1">
    <source>
        <dbReference type="SAM" id="MobiDB-lite"/>
    </source>
</evidence>
<proteinExistence type="predicted"/>
<dbReference type="AlphaFoldDB" id="A0A8H4KT48"/>
<gene>
    <name evidence="2" type="ORF">F53441_985</name>
</gene>
<evidence type="ECO:0000313" key="2">
    <source>
        <dbReference type="EMBL" id="KAF4456970.1"/>
    </source>
</evidence>
<organism evidence="2 3">
    <name type="scientific">Fusarium austroafricanum</name>
    <dbReference type="NCBI Taxonomy" id="2364996"/>
    <lineage>
        <taxon>Eukaryota</taxon>
        <taxon>Fungi</taxon>
        <taxon>Dikarya</taxon>
        <taxon>Ascomycota</taxon>
        <taxon>Pezizomycotina</taxon>
        <taxon>Sordariomycetes</taxon>
        <taxon>Hypocreomycetidae</taxon>
        <taxon>Hypocreales</taxon>
        <taxon>Nectriaceae</taxon>
        <taxon>Fusarium</taxon>
        <taxon>Fusarium concolor species complex</taxon>
    </lineage>
</organism>
<protein>
    <submittedName>
        <fullName evidence="2">Uncharacterized protein</fullName>
    </submittedName>
</protein>
<dbReference type="EMBL" id="JAADJG010000038">
    <property type="protein sequence ID" value="KAF4456970.1"/>
    <property type="molecule type" value="Genomic_DNA"/>
</dbReference>
<name>A0A8H4KT48_9HYPO</name>
<accession>A0A8H4KT48</accession>
<reference evidence="2" key="1">
    <citation type="submission" date="2020-01" db="EMBL/GenBank/DDBJ databases">
        <title>Identification and distribution of gene clusters putatively required for synthesis of sphingolipid metabolism inhibitors in phylogenetically diverse species of the filamentous fungus Fusarium.</title>
        <authorList>
            <person name="Kim H.-S."/>
            <person name="Busman M."/>
            <person name="Brown D.W."/>
            <person name="Divon H."/>
            <person name="Uhlig S."/>
            <person name="Proctor R.H."/>
        </authorList>
    </citation>
    <scope>NUCLEOTIDE SEQUENCE</scope>
    <source>
        <strain evidence="2">NRRL 53441</strain>
    </source>
</reference>
<sequence length="888" mass="100356">MTEPSNCLCSLISTALDVSHINLPNNTGNDHVCVTAMDIPDDWNFSDDWESDEPHTGSNFWSDERFDSTNMNNNVTQLAIQPDPPGQFQPQQSFHFQSLQSRDELTPKPAPLSSWTGAYFNKSTNFYNNSVSNLMPEKEMEQTRLFELYRLHMVSFELNQGDTLVFIDYPVHHKGVLNHTDCNGIVYKSQQFRIHSSKLLETGSSKFAELLGPTYQFKIQRHRKMVNKLPEGIKYLIDLTPPSEGDELVFQMTELSLPPGIIQWWRSYTLNGTDPFLVCGHDDVCMCCRQPKKPDTEGNEDSKPSGGATGFKLKEFNLLPERALQMKAANDDEVLETPPYRHIPDYCPIRHRNGIVRLLMLIEGKGAILDSAARLWTLVKLSNIFDCSNIIRDRVTQWIMHGQNTTFIEVLPEEALQMGFLLQIPQVVDCSFRILVNELALKLAADKKQHLEPSQTTIFGRRKGHLPDELSNTVQHAAQALVDRVSETDAQMMNQADLWNGSDEWQKLLVTEQLLQQEDAALSGHALDKLRTLMRALTREVEQVWEDVMNSTPPHGHETYISIDQDRLTYVKPTDFEKATVIMQGFNRVQMLLCAAPYNDAGVKLDDRRWNNSRCTLDGYKNRSYPSLVEETTRALDNFLACSPQLANHLLWRRICALDDRSFPLMGLYAEYKPIISLYALECDVKNRIRPITLSWRRKNIELPLNRTRHLLLTLTENELKYLPLWCGGNDDGSGGVFEDRIPPADLLLAPNGPGPGYHTGMTTIPSTPSSVTGSMIEDMDALRVWGTTTGASINVHDSISTVYRPDQVIAEDKSIASESFTIGGSGSEYENARYAVPAEHQAMGEAVNMAVETTDSETTEAWNSNNEDDLYMWNDEGDSDESTDTIS</sequence>
<dbReference type="OrthoDB" id="5371510at2759"/>
<dbReference type="Proteomes" id="UP000605986">
    <property type="component" value="Unassembled WGS sequence"/>
</dbReference>
<feature type="compositionally biased region" description="Acidic residues" evidence="1">
    <location>
        <begin position="867"/>
        <end position="888"/>
    </location>
</feature>
<feature type="region of interest" description="Disordered" evidence="1">
    <location>
        <begin position="856"/>
        <end position="888"/>
    </location>
</feature>
<evidence type="ECO:0000313" key="3">
    <source>
        <dbReference type="Proteomes" id="UP000605986"/>
    </source>
</evidence>
<feature type="region of interest" description="Disordered" evidence="1">
    <location>
        <begin position="47"/>
        <end position="66"/>
    </location>
</feature>
<keyword evidence="3" id="KW-1185">Reference proteome</keyword>